<dbReference type="Gene3D" id="3.90.870.20">
    <property type="entry name" value="Carbamoyltransferase, C-terminal domain"/>
    <property type="match status" value="1"/>
</dbReference>
<dbReference type="Pfam" id="PF16861">
    <property type="entry name" value="Carbam_trans_C"/>
    <property type="match status" value="1"/>
</dbReference>
<comment type="similarity">
    <text evidence="1">Belongs to the NodU/CmcH family.</text>
</comment>
<dbReference type="OrthoDB" id="9780777at2"/>
<accession>A0A1I4HN81</accession>
<reference evidence="6" key="1">
    <citation type="submission" date="2016-10" db="EMBL/GenBank/DDBJ databases">
        <authorList>
            <person name="Varghese N."/>
            <person name="Submissions S."/>
        </authorList>
    </citation>
    <scope>NUCLEOTIDE SEQUENCE [LARGE SCALE GENOMIC DNA]</scope>
    <source>
        <strain evidence="6">DSM 13327</strain>
    </source>
</reference>
<feature type="domain" description="Carbamoyltransferase" evidence="2">
    <location>
        <begin position="83"/>
        <end position="338"/>
    </location>
</feature>
<dbReference type="GO" id="GO:0003676">
    <property type="term" value="F:nucleic acid binding"/>
    <property type="evidence" value="ECO:0007669"/>
    <property type="project" value="InterPro"/>
</dbReference>
<dbReference type="PROSITE" id="PS00092">
    <property type="entry name" value="N6_MTASE"/>
    <property type="match status" value="1"/>
</dbReference>
<dbReference type="InterPro" id="IPR007848">
    <property type="entry name" value="Small_mtfrase_dom"/>
</dbReference>
<dbReference type="CDD" id="cd02440">
    <property type="entry name" value="AdoMet_MTases"/>
    <property type="match status" value="1"/>
</dbReference>
<evidence type="ECO:0000313" key="5">
    <source>
        <dbReference type="EMBL" id="SFL43584.1"/>
    </source>
</evidence>
<evidence type="ECO:0000259" key="3">
    <source>
        <dbReference type="Pfam" id="PF05175"/>
    </source>
</evidence>
<dbReference type="CDD" id="cd24098">
    <property type="entry name" value="ASKHA_NBD_TobZ_N"/>
    <property type="match status" value="1"/>
</dbReference>
<dbReference type="SUPFAM" id="SSF53067">
    <property type="entry name" value="Actin-like ATPase domain"/>
    <property type="match status" value="1"/>
</dbReference>
<dbReference type="Gene3D" id="3.30.420.40">
    <property type="match status" value="2"/>
</dbReference>
<dbReference type="GO" id="GO:0008170">
    <property type="term" value="F:N-methyltransferase activity"/>
    <property type="evidence" value="ECO:0007669"/>
    <property type="project" value="UniProtKB-ARBA"/>
</dbReference>
<dbReference type="InterPro" id="IPR051338">
    <property type="entry name" value="NodU/CmcH_Carbamoyltrnsfr"/>
</dbReference>
<name>A0A1I4HN81_9FIRM</name>
<dbReference type="SUPFAM" id="SSF53335">
    <property type="entry name" value="S-adenosyl-L-methionine-dependent methyltransferases"/>
    <property type="match status" value="1"/>
</dbReference>
<dbReference type="InterPro" id="IPR003696">
    <property type="entry name" value="Carbtransf_dom"/>
</dbReference>
<dbReference type="AlphaFoldDB" id="A0A1I4HN81"/>
<dbReference type="PANTHER" id="PTHR34847:SF1">
    <property type="entry name" value="NODULATION PROTEIN U"/>
    <property type="match status" value="1"/>
</dbReference>
<evidence type="ECO:0000259" key="2">
    <source>
        <dbReference type="Pfam" id="PF02543"/>
    </source>
</evidence>
<dbReference type="InterPro" id="IPR029063">
    <property type="entry name" value="SAM-dependent_MTases_sf"/>
</dbReference>
<feature type="domain" description="Methyltransferase small" evidence="3">
    <location>
        <begin position="895"/>
        <end position="1039"/>
    </location>
</feature>
<evidence type="ECO:0000256" key="1">
    <source>
        <dbReference type="ARBA" id="ARBA00006129"/>
    </source>
</evidence>
<organism evidence="5 6">
    <name type="scientific">Pelosinus propionicus DSM 13327</name>
    <dbReference type="NCBI Taxonomy" id="1123291"/>
    <lineage>
        <taxon>Bacteria</taxon>
        <taxon>Bacillati</taxon>
        <taxon>Bacillota</taxon>
        <taxon>Negativicutes</taxon>
        <taxon>Selenomonadales</taxon>
        <taxon>Sporomusaceae</taxon>
        <taxon>Pelosinus</taxon>
    </lineage>
</organism>
<dbReference type="InterPro" id="IPR002052">
    <property type="entry name" value="DNA_methylase_N6_adenine_CS"/>
</dbReference>
<dbReference type="Pfam" id="PF05175">
    <property type="entry name" value="MTS"/>
    <property type="match status" value="1"/>
</dbReference>
<protein>
    <submittedName>
        <fullName evidence="5">Carbamoyltransferase</fullName>
    </submittedName>
</protein>
<dbReference type="STRING" id="1123291.SAMN04490355_1004123"/>
<proteinExistence type="inferred from homology"/>
<dbReference type="GO" id="GO:0032259">
    <property type="term" value="P:methylation"/>
    <property type="evidence" value="ECO:0007669"/>
    <property type="project" value="InterPro"/>
</dbReference>
<dbReference type="PANTHER" id="PTHR34847">
    <property type="entry name" value="NODULATION PROTEIN U"/>
    <property type="match status" value="1"/>
</dbReference>
<dbReference type="RefSeq" id="WP_090932914.1">
    <property type="nucleotide sequence ID" value="NZ_FOTS01000004.1"/>
</dbReference>
<dbReference type="InterPro" id="IPR038152">
    <property type="entry name" value="Carbam_trans_C_sf"/>
</dbReference>
<dbReference type="Proteomes" id="UP000199520">
    <property type="component" value="Unassembled WGS sequence"/>
</dbReference>
<keyword evidence="5" id="KW-0808">Transferase</keyword>
<sequence>MATSNDPMYHLGINLGHDRSAAIVSKGKIEIAIQQERLDRTKNSIGFLHQSLGDCRNIQIPHEAIQYCLRKHNIKINDLSSITANMPGIDYSKDILERIFPKEFSDKICMIPSHHLSHAYSAYWPSGFEDAIILVADASGSADKEGFTESYSLYIANGTEIKLLHSEKVKAYLASLSTLGSIYELITKLAGFSTTIGENLAIPEAGKLMGLAPYGTYCDQWHKWLHTKPESYSINISAYDLFLEVEALKKLYDDGKGKAYLRPYIVDLAYKIQSELEKALLHIVELAIKQTNCKKLCCAGGVALNSVVNYKLLTKLNLEDIFIFPAAGDAGIAAGNALWAYHTIEKGNLRPKLEKAALGREYTENEIESALHKFENEIIVEKLSYHSMVATCAVQMSKGNIIARFEGGSEFGPRALGHRSIIADPTFKKMKDIVNYRVKFREAFRPFAPVIPLEEISTVFEQTVACPFMLLVATIKKQYHDQIPSVTHHDGTGRVQTVTSEHNIFFYDLCYSMVKEREGCPVILNTSFNIAGQPIIETPEEAISTFLATDIDFLSLENYWIKKKHSPVLSYEEHLVQLQEPEYPHGLAEARINVTSLMNMLDKAIFYGNTEDSYWSINELKKISSLGAIYKETSVLFAKNPLGRHFSAQLSKDLLLLLDPLGMSEIKDLTDRIPSKYYTYEEIRLIMLCYKGTEAELEELRLELSLSEKAFRARLEWAYKQFNRYNLPYKMLRSESDSTNCKPTKMTLGQFADESFHLYNMLKQFNASLTMYGYSESNICKLLDIETLQSIEPTYIHYYNKHQLGQGTLEDLLRLFLLRDSLSKERIIEMLGEHCFQNLCNLGIIISRGHSFASRVDIYCVNDFFIATDHRYMIYEEDMIQENPVMYIGMDSLGLVHTVPKYPSKNTLDLCTGSGIQAITASCYSKKVVGIDINPRAIRFARFNAQLNGISNITFAEGNLYTPIGKEKFDTILANPPFVPSPDNNLDFRDGGNNGEKLLEVIVKNADVHLSNAGKLFIVTDLVNVHQYEEKLNQWWGETKADKLILTTADRNDVLFSIPHCHYPFKQTIEQYNKELDMWIQNFNYSNISSVNFGYILIKKGGSSFYSKSIYNPTQGINEKLTEYFEQINMLHSVEWEDLALYLSNDLHIKIDYSFSTANDKTFYLYSKNQFYSEYLIDKNLFNILEQIAEKEPLLEEFADKNYIVDLIYKGLIKIKRKKQHTHDLDCYECKEAAASLSSSMNSASPRDIYIKEFQTKTTPTCLTSYIRQ</sequence>
<dbReference type="EMBL" id="FOTS01000004">
    <property type="protein sequence ID" value="SFL43584.1"/>
    <property type="molecule type" value="Genomic_DNA"/>
</dbReference>
<keyword evidence="6" id="KW-1185">Reference proteome</keyword>
<dbReference type="InterPro" id="IPR031730">
    <property type="entry name" value="Carbam_trans_C"/>
</dbReference>
<feature type="domain" description="Carbamoyltransferase C-terminal" evidence="4">
    <location>
        <begin position="395"/>
        <end position="563"/>
    </location>
</feature>
<evidence type="ECO:0000259" key="4">
    <source>
        <dbReference type="Pfam" id="PF16861"/>
    </source>
</evidence>
<dbReference type="Pfam" id="PF02543">
    <property type="entry name" value="Carbam_trans_N"/>
    <property type="match status" value="1"/>
</dbReference>
<dbReference type="GO" id="GO:0008757">
    <property type="term" value="F:S-adenosylmethionine-dependent methyltransferase activity"/>
    <property type="evidence" value="ECO:0007669"/>
    <property type="project" value="UniProtKB-ARBA"/>
</dbReference>
<evidence type="ECO:0000313" key="6">
    <source>
        <dbReference type="Proteomes" id="UP000199520"/>
    </source>
</evidence>
<dbReference type="Gene3D" id="3.40.50.150">
    <property type="entry name" value="Vaccinia Virus protein VP39"/>
    <property type="match status" value="1"/>
</dbReference>
<gene>
    <name evidence="5" type="ORF">SAMN04490355_1004123</name>
</gene>
<dbReference type="InterPro" id="IPR043129">
    <property type="entry name" value="ATPase_NBD"/>
</dbReference>